<keyword evidence="6" id="KW-1015">Disulfide bond</keyword>
<dbReference type="EMBL" id="KE561045">
    <property type="protein sequence ID" value="EPZ33750.1"/>
    <property type="molecule type" value="Genomic_DNA"/>
</dbReference>
<accession>A0A075AUB4</accession>
<keyword evidence="5 9" id="KW-0520">NAD</keyword>
<keyword evidence="3 9" id="KW-0274">FAD</keyword>
<gene>
    <name evidence="14" type="ORF">O9G_002388</name>
</gene>
<feature type="domain" description="FAD/NAD(P)-binding" evidence="13">
    <location>
        <begin position="21"/>
        <end position="352"/>
    </location>
</feature>
<dbReference type="PROSITE" id="PS00076">
    <property type="entry name" value="PYRIDINE_REDOX_1"/>
    <property type="match status" value="1"/>
</dbReference>
<dbReference type="SUPFAM" id="SSF51905">
    <property type="entry name" value="FAD/NAD(P)-binding domain"/>
    <property type="match status" value="1"/>
</dbReference>
<reference evidence="14 15" key="1">
    <citation type="journal article" date="2013" name="Curr. Biol.">
        <title>Shared signatures of parasitism and phylogenomics unite Cryptomycota and microsporidia.</title>
        <authorList>
            <person name="James T.Y."/>
            <person name="Pelin A."/>
            <person name="Bonen L."/>
            <person name="Ahrendt S."/>
            <person name="Sain D."/>
            <person name="Corradi N."/>
            <person name="Stajich J.E."/>
        </authorList>
    </citation>
    <scope>NUCLEOTIDE SEQUENCE [LARGE SCALE GENOMIC DNA]</scope>
    <source>
        <strain evidence="14 15">CSF55</strain>
    </source>
</reference>
<keyword evidence="9" id="KW-0547">Nucleotide-binding</keyword>
<feature type="binding site" evidence="9">
    <location>
        <begin position="343"/>
        <end position="346"/>
    </location>
    <ligand>
        <name>FAD</name>
        <dbReference type="ChEBI" id="CHEBI:57692"/>
    </ligand>
</feature>
<dbReference type="PANTHER" id="PTHR22912:SF151">
    <property type="entry name" value="DIHYDROLIPOYL DEHYDROGENASE, MITOCHONDRIAL"/>
    <property type="match status" value="1"/>
</dbReference>
<dbReference type="InterPro" id="IPR006258">
    <property type="entry name" value="Lipoamide_DH"/>
</dbReference>
<feature type="binding site" evidence="9">
    <location>
        <begin position="161"/>
        <end position="163"/>
    </location>
    <ligand>
        <name>FAD</name>
        <dbReference type="ChEBI" id="CHEBI:57692"/>
    </ligand>
</feature>
<feature type="binding site" evidence="9">
    <location>
        <position position="68"/>
    </location>
    <ligand>
        <name>FAD</name>
        <dbReference type="ChEBI" id="CHEBI:57692"/>
    </ligand>
</feature>
<proteinExistence type="inferred from homology"/>
<dbReference type="NCBIfam" id="TIGR01350">
    <property type="entry name" value="lipoamide_DH"/>
    <property type="match status" value="1"/>
</dbReference>
<evidence type="ECO:0000256" key="3">
    <source>
        <dbReference type="ARBA" id="ARBA00022827"/>
    </source>
</evidence>
<keyword evidence="7 11" id="KW-0676">Redox-active center</keyword>
<comment type="cofactor">
    <cofactor evidence="9 11">
        <name>FAD</name>
        <dbReference type="ChEBI" id="CHEBI:57692"/>
    </cofactor>
    <text evidence="9 11">Binds 1 FAD per subunit.</text>
</comment>
<dbReference type="InterPro" id="IPR012999">
    <property type="entry name" value="Pyr_OxRdtase_I_AS"/>
</dbReference>
<dbReference type="GO" id="GO:0050660">
    <property type="term" value="F:flavin adenine dinucleotide binding"/>
    <property type="evidence" value="ECO:0007669"/>
    <property type="project" value="InterPro"/>
</dbReference>
<dbReference type="AlphaFoldDB" id="A0A075AUB4"/>
<dbReference type="InterPro" id="IPR016156">
    <property type="entry name" value="FAD/NAD-linked_Rdtase_dimer_sf"/>
</dbReference>
<feature type="binding site" evidence="9">
    <location>
        <position position="221"/>
    </location>
    <ligand>
        <name>NAD(+)</name>
        <dbReference type="ChEBI" id="CHEBI:57540"/>
    </ligand>
</feature>
<dbReference type="PRINTS" id="PR00368">
    <property type="entry name" value="FADPNR"/>
</dbReference>
<feature type="binding site" evidence="9">
    <location>
        <begin position="198"/>
        <end position="205"/>
    </location>
    <ligand>
        <name>NAD(+)</name>
        <dbReference type="ChEBI" id="CHEBI:57540"/>
    </ligand>
</feature>
<dbReference type="GO" id="GO:0005739">
    <property type="term" value="C:mitochondrion"/>
    <property type="evidence" value="ECO:0007669"/>
    <property type="project" value="TreeGrafter"/>
</dbReference>
<dbReference type="InterPro" id="IPR001100">
    <property type="entry name" value="Pyr_nuc-diS_OxRdtase"/>
</dbReference>
<feature type="binding site" evidence="9">
    <location>
        <position position="296"/>
    </location>
    <ligand>
        <name>NAD(+)</name>
        <dbReference type="ChEBI" id="CHEBI:57540"/>
    </ligand>
</feature>
<feature type="binding site" evidence="9">
    <location>
        <position position="337"/>
    </location>
    <ligand>
        <name>FAD</name>
        <dbReference type="ChEBI" id="CHEBI:57692"/>
    </ligand>
</feature>
<evidence type="ECO:0000256" key="9">
    <source>
        <dbReference type="PIRSR" id="PIRSR000350-3"/>
    </source>
</evidence>
<dbReference type="Pfam" id="PF02852">
    <property type="entry name" value="Pyr_redox_dim"/>
    <property type="match status" value="1"/>
</dbReference>
<evidence type="ECO:0000256" key="6">
    <source>
        <dbReference type="ARBA" id="ARBA00023157"/>
    </source>
</evidence>
<protein>
    <recommendedName>
        <fullName evidence="11">Dihydrolipoyl dehydrogenase</fullName>
        <ecNumber evidence="11">1.8.1.4</ecNumber>
    </recommendedName>
</protein>
<dbReference type="Proteomes" id="UP000030755">
    <property type="component" value="Unassembled WGS sequence"/>
</dbReference>
<evidence type="ECO:0000256" key="5">
    <source>
        <dbReference type="ARBA" id="ARBA00023027"/>
    </source>
</evidence>
<evidence type="ECO:0000313" key="14">
    <source>
        <dbReference type="EMBL" id="EPZ33750.1"/>
    </source>
</evidence>
<keyword evidence="4 11" id="KW-0560">Oxidoreductase</keyword>
<dbReference type="FunFam" id="3.30.390.30:FF:000001">
    <property type="entry name" value="Dihydrolipoyl dehydrogenase"/>
    <property type="match status" value="1"/>
</dbReference>
<keyword evidence="2 11" id="KW-0285">Flavoprotein</keyword>
<name>A0A075AUB4_ROZAC</name>
<evidence type="ECO:0000259" key="13">
    <source>
        <dbReference type="Pfam" id="PF07992"/>
    </source>
</evidence>
<comment type="catalytic activity">
    <reaction evidence="11">
        <text>N(6)-[(R)-dihydrolipoyl]-L-lysyl-[protein] + NAD(+) = N(6)-[(R)-lipoyl]-L-lysyl-[protein] + NADH + H(+)</text>
        <dbReference type="Rhea" id="RHEA:15045"/>
        <dbReference type="Rhea" id="RHEA-COMP:10474"/>
        <dbReference type="Rhea" id="RHEA-COMP:10475"/>
        <dbReference type="ChEBI" id="CHEBI:15378"/>
        <dbReference type="ChEBI" id="CHEBI:57540"/>
        <dbReference type="ChEBI" id="CHEBI:57945"/>
        <dbReference type="ChEBI" id="CHEBI:83099"/>
        <dbReference type="ChEBI" id="CHEBI:83100"/>
        <dbReference type="EC" id="1.8.1.4"/>
    </reaction>
</comment>
<dbReference type="InterPro" id="IPR036188">
    <property type="entry name" value="FAD/NAD-bd_sf"/>
</dbReference>
<dbReference type="FunFam" id="3.50.50.60:FF:000001">
    <property type="entry name" value="Dihydrolipoyl dehydrogenase, mitochondrial"/>
    <property type="match status" value="1"/>
</dbReference>
<dbReference type="InterPro" id="IPR004099">
    <property type="entry name" value="Pyr_nucl-diS_OxRdtase_dimer"/>
</dbReference>
<dbReference type="InterPro" id="IPR050151">
    <property type="entry name" value="Class-I_Pyr_Nuc-Dis_Oxidored"/>
</dbReference>
<feature type="active site" description="Proton acceptor" evidence="8">
    <location>
        <position position="469"/>
    </location>
</feature>
<dbReference type="PANTHER" id="PTHR22912">
    <property type="entry name" value="DISULFIDE OXIDOREDUCTASE"/>
    <property type="match status" value="1"/>
</dbReference>
<dbReference type="InterPro" id="IPR023753">
    <property type="entry name" value="FAD/NAD-binding_dom"/>
</dbReference>
<evidence type="ECO:0000259" key="12">
    <source>
        <dbReference type="Pfam" id="PF02852"/>
    </source>
</evidence>
<evidence type="ECO:0000256" key="8">
    <source>
        <dbReference type="PIRSR" id="PIRSR000350-2"/>
    </source>
</evidence>
<evidence type="ECO:0000256" key="7">
    <source>
        <dbReference type="ARBA" id="ARBA00023284"/>
    </source>
</evidence>
<dbReference type="Gene3D" id="3.30.390.30">
    <property type="match status" value="1"/>
</dbReference>
<dbReference type="OrthoDB" id="361797at2759"/>
<dbReference type="EC" id="1.8.1.4" evidence="11"/>
<evidence type="ECO:0000256" key="11">
    <source>
        <dbReference type="RuleBase" id="RU003692"/>
    </source>
</evidence>
<dbReference type="GO" id="GO:0045252">
    <property type="term" value="C:oxoglutarate dehydrogenase complex"/>
    <property type="evidence" value="ECO:0007669"/>
    <property type="project" value="TreeGrafter"/>
</dbReference>
<comment type="similarity">
    <text evidence="1 11">Belongs to the class-I pyridine nucleotide-disulfide oxidoreductase family.</text>
</comment>
<dbReference type="Gene3D" id="3.50.50.60">
    <property type="entry name" value="FAD/NAD(P)-binding domain"/>
    <property type="match status" value="2"/>
</dbReference>
<evidence type="ECO:0000256" key="10">
    <source>
        <dbReference type="PIRSR" id="PIRSR000350-4"/>
    </source>
</evidence>
<sequence>MIGLKRVTFKTFRFYSTSKPFDLVVVGGGPGGYVAAIKAAQLGLNTACVEKRGTLGGTCLNVGCIPSKALLHNSHLFHIAKHEFNDRGIDCANVAPNLLKMMKHKEKSVEGLTKGIEMLFKKNKVEYFKGIGSFISKNQIQVNDNNGKNNILDAKNILIATGSEPISIPNIKIDEKTIVTSTGALSLSEIPKKMVVIGGGVIGLELGSVWSRLGAEVTVVEFLGNIGGSAMDLQASTAFQKILTKQGMNFKLGAKVTGVATSKQGAKVNDTEHIVSIDDGKNKSQLHANVVLVAVGRRSFTDKLGLEKAGVQVDDKGRVKIDKHFKTNIPNIYAIGDVVAGPMLAHKAEEEGIAVAEQLAGGYGHVNYEAIPSVIYTHPEVAWVGKTEEEVKKSGVKYLTGQFPFLANSRAKTNADSEGFIKVITDAETDKLLGVHIIGPNAGEMIAEAVLGLEYGASSEDIARTCHAHPTLSEALKEACLTVHGLKKAIHC</sequence>
<dbReference type="Pfam" id="PF07992">
    <property type="entry name" value="Pyr_redox_2"/>
    <property type="match status" value="1"/>
</dbReference>
<feature type="binding site" evidence="9">
    <location>
        <position position="132"/>
    </location>
    <ligand>
        <name>FAD</name>
        <dbReference type="ChEBI" id="CHEBI:57692"/>
    </ligand>
</feature>
<dbReference type="STRING" id="988480.A0A075AUB4"/>
<feature type="domain" description="Pyridine nucleotide-disulphide oxidoreductase dimerisation" evidence="12">
    <location>
        <begin position="371"/>
        <end position="479"/>
    </location>
</feature>
<organism evidence="14 15">
    <name type="scientific">Rozella allomycis (strain CSF55)</name>
    <dbReference type="NCBI Taxonomy" id="988480"/>
    <lineage>
        <taxon>Eukaryota</taxon>
        <taxon>Fungi</taxon>
        <taxon>Fungi incertae sedis</taxon>
        <taxon>Cryptomycota</taxon>
        <taxon>Cryptomycota incertae sedis</taxon>
        <taxon>Rozella</taxon>
    </lineage>
</organism>
<dbReference type="PRINTS" id="PR00411">
    <property type="entry name" value="PNDRDTASEI"/>
</dbReference>
<keyword evidence="15" id="KW-1185">Reference proteome</keyword>
<dbReference type="GO" id="GO:0004148">
    <property type="term" value="F:dihydrolipoyl dehydrogenase (NADH) activity"/>
    <property type="evidence" value="ECO:0007669"/>
    <property type="project" value="UniProtKB-EC"/>
</dbReference>
<feature type="disulfide bond" description="Redox-active" evidence="10">
    <location>
        <begin position="59"/>
        <end position="64"/>
    </location>
</feature>
<evidence type="ECO:0000313" key="15">
    <source>
        <dbReference type="Proteomes" id="UP000030755"/>
    </source>
</evidence>
<dbReference type="OMA" id="CAQLGMK"/>
<evidence type="ECO:0000256" key="1">
    <source>
        <dbReference type="ARBA" id="ARBA00007532"/>
    </source>
</evidence>
<dbReference type="SUPFAM" id="SSF55424">
    <property type="entry name" value="FAD/NAD-linked reductases, dimerisation (C-terminal) domain"/>
    <property type="match status" value="1"/>
</dbReference>
<evidence type="ECO:0000256" key="4">
    <source>
        <dbReference type="ARBA" id="ARBA00023002"/>
    </source>
</evidence>
<evidence type="ECO:0000256" key="2">
    <source>
        <dbReference type="ARBA" id="ARBA00022630"/>
    </source>
</evidence>
<comment type="miscellaneous">
    <text evidence="11">The active site is a redox-active disulfide bond.</text>
</comment>
<dbReference type="HOGENOM" id="CLU_016755_0_1_1"/>
<dbReference type="PIRSF" id="PIRSF000350">
    <property type="entry name" value="Mercury_reductase_MerA"/>
    <property type="match status" value="1"/>
</dbReference>
<dbReference type="GO" id="GO:0006103">
    <property type="term" value="P:2-oxoglutarate metabolic process"/>
    <property type="evidence" value="ECO:0007669"/>
    <property type="project" value="TreeGrafter"/>
</dbReference>